<protein>
    <recommendedName>
        <fullName evidence="13">Inward rectifier potassium channel C-terminal domain-containing protein</fullName>
    </recommendedName>
</protein>
<dbReference type="GO" id="GO:1990573">
    <property type="term" value="P:potassium ion import across plasma membrane"/>
    <property type="evidence" value="ECO:0007669"/>
    <property type="project" value="TreeGrafter"/>
</dbReference>
<evidence type="ECO:0000256" key="3">
    <source>
        <dbReference type="ARBA" id="ARBA00022538"/>
    </source>
</evidence>
<feature type="domain" description="Inward rectifier potassium channel C-terminal" evidence="13">
    <location>
        <begin position="141"/>
        <end position="208"/>
    </location>
</feature>
<feature type="compositionally biased region" description="Basic and acidic residues" evidence="12">
    <location>
        <begin position="89"/>
        <end position="104"/>
    </location>
</feature>
<evidence type="ECO:0000256" key="10">
    <source>
        <dbReference type="ARBA" id="ARBA00023303"/>
    </source>
</evidence>
<gene>
    <name evidence="14" type="ORF">ASTO00021_LOCUS760</name>
</gene>
<evidence type="ECO:0000256" key="11">
    <source>
        <dbReference type="RuleBase" id="RU003822"/>
    </source>
</evidence>
<evidence type="ECO:0000256" key="12">
    <source>
        <dbReference type="SAM" id="MobiDB-lite"/>
    </source>
</evidence>
<keyword evidence="3 11" id="KW-0633">Potassium transport</keyword>
<keyword evidence="9" id="KW-0472">Membrane</keyword>
<keyword evidence="7" id="KW-1133">Transmembrane helix</keyword>
<dbReference type="InterPro" id="IPR014756">
    <property type="entry name" value="Ig_E-set"/>
</dbReference>
<dbReference type="Pfam" id="PF17655">
    <property type="entry name" value="IRK_C"/>
    <property type="match status" value="1"/>
</dbReference>
<dbReference type="GO" id="GO:0034765">
    <property type="term" value="P:regulation of monoatomic ion transmembrane transport"/>
    <property type="evidence" value="ECO:0007669"/>
    <property type="project" value="TreeGrafter"/>
</dbReference>
<evidence type="ECO:0000256" key="6">
    <source>
        <dbReference type="ARBA" id="ARBA00022958"/>
    </source>
</evidence>
<accession>A0A7S3LGG8</accession>
<keyword evidence="6 11" id="KW-0630">Potassium</keyword>
<dbReference type="EMBL" id="HBIN01001336">
    <property type="protein sequence ID" value="CAE0430432.1"/>
    <property type="molecule type" value="Transcribed_RNA"/>
</dbReference>
<evidence type="ECO:0000256" key="2">
    <source>
        <dbReference type="ARBA" id="ARBA00022448"/>
    </source>
</evidence>
<feature type="region of interest" description="Disordered" evidence="12">
    <location>
        <begin position="89"/>
        <end position="124"/>
    </location>
</feature>
<evidence type="ECO:0000256" key="7">
    <source>
        <dbReference type="ARBA" id="ARBA00022989"/>
    </source>
</evidence>
<keyword evidence="5 11" id="KW-0851">Voltage-gated channel</keyword>
<evidence type="ECO:0000259" key="13">
    <source>
        <dbReference type="Pfam" id="PF17655"/>
    </source>
</evidence>
<dbReference type="PANTHER" id="PTHR11767:SF103">
    <property type="entry name" value="POTASSIUM CHANNEL INWARDLY RECTIFYING TRANSMEMBRANE DOMAIN-CONTAINING PROTEIN"/>
    <property type="match status" value="1"/>
</dbReference>
<comment type="subcellular location">
    <subcellularLocation>
        <location evidence="1 11">Membrane</location>
        <topology evidence="1 11">Multi-pass membrane protein</topology>
    </subcellularLocation>
</comment>
<dbReference type="GO" id="GO:0005886">
    <property type="term" value="C:plasma membrane"/>
    <property type="evidence" value="ECO:0007669"/>
    <property type="project" value="TreeGrafter"/>
</dbReference>
<keyword evidence="8 11" id="KW-0406">Ion transport</keyword>
<name>A0A7S3LGG8_9STRA</name>
<keyword evidence="2 11" id="KW-0813">Transport</keyword>
<dbReference type="Gene3D" id="2.60.40.1400">
    <property type="entry name" value="G protein-activated inward rectifier potassium channel 1"/>
    <property type="match status" value="1"/>
</dbReference>
<dbReference type="InterPro" id="IPR013518">
    <property type="entry name" value="K_chnl_inward-rec_Kir_cyto"/>
</dbReference>
<sequence length="223" mass="25382">MRLSKPDDELGSTLLMCLPSVAVHDIDEWSPLRYIMLEYNKHKNQQHNENRETYLGIDSKTSESATSLRKRVTVHNPSKSYEFPDVLQREIDTRNGNREIKENESAAENPKPIPKEERNPTDAHNDDEEIAFDEEENALRQAMVETKAEIVVLIEGIDATTSYTIQARHSYTSSDILYHHDFVPCVSEVSTGGAVLDFSKFHDVIPVHGKDKYSPPKHLFSSS</sequence>
<dbReference type="InterPro" id="IPR016449">
    <property type="entry name" value="K_chnl_inward-rec_Kir"/>
</dbReference>
<reference evidence="14" key="1">
    <citation type="submission" date="2021-01" db="EMBL/GenBank/DDBJ databases">
        <authorList>
            <person name="Corre E."/>
            <person name="Pelletier E."/>
            <person name="Niang G."/>
            <person name="Scheremetjew M."/>
            <person name="Finn R."/>
            <person name="Kale V."/>
            <person name="Holt S."/>
            <person name="Cochrane G."/>
            <person name="Meng A."/>
            <person name="Brown T."/>
            <person name="Cohen L."/>
        </authorList>
    </citation>
    <scope>NUCLEOTIDE SEQUENCE</scope>
    <source>
        <strain evidence="14">GSBS06</strain>
    </source>
</reference>
<proteinExistence type="inferred from homology"/>
<dbReference type="GO" id="GO:0034702">
    <property type="term" value="C:monoatomic ion channel complex"/>
    <property type="evidence" value="ECO:0007669"/>
    <property type="project" value="UniProtKB-KW"/>
</dbReference>
<dbReference type="SUPFAM" id="SSF81296">
    <property type="entry name" value="E set domains"/>
    <property type="match status" value="1"/>
</dbReference>
<dbReference type="GO" id="GO:0005242">
    <property type="term" value="F:inward rectifier potassium channel activity"/>
    <property type="evidence" value="ECO:0007669"/>
    <property type="project" value="InterPro"/>
</dbReference>
<keyword evidence="4 11" id="KW-0812">Transmembrane</keyword>
<organism evidence="14">
    <name type="scientific">Aplanochytrium stocchinoi</name>
    <dbReference type="NCBI Taxonomy" id="215587"/>
    <lineage>
        <taxon>Eukaryota</taxon>
        <taxon>Sar</taxon>
        <taxon>Stramenopiles</taxon>
        <taxon>Bigyra</taxon>
        <taxon>Labyrinthulomycetes</taxon>
        <taxon>Thraustochytrida</taxon>
        <taxon>Thraustochytriidae</taxon>
        <taxon>Aplanochytrium</taxon>
    </lineage>
</organism>
<evidence type="ECO:0000256" key="1">
    <source>
        <dbReference type="ARBA" id="ARBA00004141"/>
    </source>
</evidence>
<evidence type="ECO:0000313" key="14">
    <source>
        <dbReference type="EMBL" id="CAE0430432.1"/>
    </source>
</evidence>
<dbReference type="AlphaFoldDB" id="A0A7S3LGG8"/>
<dbReference type="InterPro" id="IPR041647">
    <property type="entry name" value="IRK_C"/>
</dbReference>
<evidence type="ECO:0000256" key="5">
    <source>
        <dbReference type="ARBA" id="ARBA00022882"/>
    </source>
</evidence>
<feature type="compositionally biased region" description="Basic and acidic residues" evidence="12">
    <location>
        <begin position="113"/>
        <end position="124"/>
    </location>
</feature>
<evidence type="ECO:0000256" key="9">
    <source>
        <dbReference type="ARBA" id="ARBA00023136"/>
    </source>
</evidence>
<keyword evidence="10 11" id="KW-0407">Ion channel</keyword>
<evidence type="ECO:0000256" key="4">
    <source>
        <dbReference type="ARBA" id="ARBA00022692"/>
    </source>
</evidence>
<evidence type="ECO:0000256" key="8">
    <source>
        <dbReference type="ARBA" id="ARBA00023065"/>
    </source>
</evidence>
<dbReference type="PANTHER" id="PTHR11767">
    <property type="entry name" value="INWARD RECTIFIER POTASSIUM CHANNEL"/>
    <property type="match status" value="1"/>
</dbReference>
<comment type="similarity">
    <text evidence="11">Belongs to the inward rectifier-type potassium channel (TC 1.A.2.1) family.</text>
</comment>